<dbReference type="SUPFAM" id="SSF57903">
    <property type="entry name" value="FYVE/PHD zinc finger"/>
    <property type="match status" value="1"/>
</dbReference>
<keyword evidence="3" id="KW-0479">Metal-binding</keyword>
<dbReference type="InterPro" id="IPR011011">
    <property type="entry name" value="Znf_FYVE_PHD"/>
</dbReference>
<dbReference type="Gene3D" id="3.30.40.10">
    <property type="entry name" value="Zinc/RING finger domain, C3HC4 (zinc finger)"/>
    <property type="match status" value="1"/>
</dbReference>
<evidence type="ECO:0000256" key="2">
    <source>
        <dbReference type="ARBA" id="ARBA00022553"/>
    </source>
</evidence>
<comment type="function">
    <text evidence="7">Phosphatidylinositol 3-phosphate-binding protein required for the abscission step in cytokinesis: recruited to the midbody during cytokinesis and acts as a regulator of abscission. May also be required for efficient homologous recombination DNA double-strand break repair.</text>
</comment>
<keyword evidence="4 8" id="KW-0863">Zinc-finger</keyword>
<feature type="compositionally biased region" description="Basic residues" evidence="9">
    <location>
        <begin position="766"/>
        <end position="776"/>
    </location>
</feature>
<dbReference type="InterPro" id="IPR000306">
    <property type="entry name" value="Znf_FYVE"/>
</dbReference>
<evidence type="ECO:0000256" key="5">
    <source>
        <dbReference type="ARBA" id="ARBA00022833"/>
    </source>
</evidence>
<evidence type="ECO:0000256" key="6">
    <source>
        <dbReference type="ARBA" id="ARBA00025962"/>
    </source>
</evidence>
<proteinExistence type="predicted"/>
<dbReference type="InterPro" id="IPR013083">
    <property type="entry name" value="Znf_RING/FYVE/PHD"/>
</dbReference>
<name>A0A671DIV4_RHIFE</name>
<keyword evidence="12" id="KW-1185">Reference proteome</keyword>
<evidence type="ECO:0000256" key="8">
    <source>
        <dbReference type="PROSITE-ProRule" id="PRU00091"/>
    </source>
</evidence>
<evidence type="ECO:0000313" key="11">
    <source>
        <dbReference type="Ensembl" id="ENSRFEP00010000483.1"/>
    </source>
</evidence>
<keyword evidence="2" id="KW-0597">Phosphoprotein</keyword>
<evidence type="ECO:0000259" key="10">
    <source>
        <dbReference type="PROSITE" id="PS50178"/>
    </source>
</evidence>
<dbReference type="GeneTree" id="ENSGT00920000149143"/>
<dbReference type="Pfam" id="PF25569">
    <property type="entry name" value="TPR_ZFYVE26"/>
    <property type="match status" value="1"/>
</dbReference>
<dbReference type="CDD" id="cd15724">
    <property type="entry name" value="FYVE_ZFY26"/>
    <property type="match status" value="1"/>
</dbReference>
<keyword evidence="5" id="KW-0862">Zinc</keyword>
<feature type="compositionally biased region" description="Low complexity" evidence="9">
    <location>
        <begin position="1270"/>
        <end position="1280"/>
    </location>
</feature>
<feature type="region of interest" description="Disordered" evidence="9">
    <location>
        <begin position="1757"/>
        <end position="1805"/>
    </location>
</feature>
<sequence length="2544" mass="283779">MHHPFGEEETASQKELFGFFCECLRRGEWELAQACVPQLHEAQGDIPKKVENILQALVVCPDQLRCGQDINPQRLAWVWLLVLEEWLAQEKKLLPAGFRRKLEFLLLSEDLQGDIPEDILKELYEALSQDTVDPMLPGKQRRESWTLRLSSEAVSVLWDHLRQAPQPVQALLELLLREDDGNSLCGWPLQKALVDLIRKALRALPGPGAGSPGDVDAIYRTLQILHCPAEPLGVELRLLCEELLEACRTEGSPLREVRLLSCLLHKAGRGLVSLYGHTYAEKATEKPPKAISSRKVSPDHLDPEPAMLALFSNPDPAQAWKLAYFYCVSNSKHFLEQILVTALTLLKEEDFPKLGCLLDGEFRPLSRLLVLLGWTHCQSLESAKSLLQALHRRQDQGCDQLLRDACDGLWAHLEVLEWCVQQSSNPIPKRDLLCHLHGGGSHSVLYSLHHLTNLPALREEDVLKLLQKVPAKDLQQEHDSADVLVPEHLSHCQNLALYQSFCAMKYAIYALCVNSHQHTQCQECKDSPADDPASVVEPVNDSISSSGASNLFSTYLARCQQYLCSVPDSLCLELLENIFSLLLITSADLHPEPHLPEDYAEEDDVEGKGLLGLTSPSESPQHVAQPERKSERGSLGVPRSFAYTIPTCLKTEPKDSSPGPHGHSYLDLKHFTSGLSGFLADEFAIGAFLRLLQEQLDELSSRTPAEEPKLLEGQSCAGSRDALQSRLHRFSKVLSEAQWRYKVVTSNQGSEEQPTRRYRPVATRHPSVRRGRRMRKSRADGRDRGSNPSLESTSSELSTSTSEGSLNTGSGRNELDGRLQPQTQSSLIPMMCSPPESLLASCILRGNFVEAHQVVFMFNLKSSPSSGELMFMERYQEVIQELARVEHKIESQNSDGGSSTIRRTGSGRSTLQAIGSAAAAGMVFYSISDVTDKLLSTSGDPIPTLQEDFWISSTLVEPTDPLREILEDLSPPAMAAFDLACSQCQLWKTCKQLLETAERRLNSSLESRGRRLDHVLLNADGIRGFPVVLQQISKILNYSLTSAGQTKSESTEEKGGGLPRCSIAELLQMCWPSLTEDCAASHATLSQQLDQVLQSLREALELPEPRSTPLSSLVEQAAQKSPEAEAHPVHIQTQLLQKNLGRQTPAGSRQTDYMGTFFSYCSTLAAVVLQSLHSEPDHVEVKVGNPFVLLQQSSSQLVSHLLLERQVPPDRLAALLAREGLSLSVPQVIVSCCCEPLALCSSLQSQQTSSLLTHLGQLAQLHTSHCLEDLPLSTPSSPKPTENPLSERKPRFSPRDSSLPALTSSALTFLKSRSKLLATVVCLGASRGSKVTKPSLSWKELRGRREVPLTAEQVARECERLLEQFPMLAASLLAAWEPLRGSSKQGPSLAAGLCGQASLSTVLLGLHSPTALDVVTAAFKEALVARDWSRALQLTEVYGRDVDDLSSIQDAILSCAAACDKEGWQYLFPVKDASLRSQLTLQFVDRWPLELCLEILAYCLSDAAVQDGLKYELQRKLAELRVYQKILGLQATPVWCDWQTLRDSCVEDPSTVMNMILEAKEYGLCEEWGCLYPIPREDLISLHQKHLLHLLERGDHEKALQLLRRIPDPSMCLEVTEQSLDQHPSLATSHFLANYLTTHFYGKLTAVRHHEIQALYMGSKVLLTLPEQHRASYSHLSSKPLLMLEQLLMNMKVDWATVAVHTLHQLLVGQEILFTMAEVDSLLSRYAGKALDFLYPLREKRSDSVIHLQEISSQASDLETLSRSPSAEFSSTAAPGLPGVSTVRSPSPRERSFPQSQPPLEFVPPVTPPARHQWVPDENESICMVCCRERFTMFNRRHHCRRCGRLVCSSCSTKKMVVEGCRENPTRVCDQCYSYFNKDVPEVHPGQPEAPDSSKNESPPYSAVVKVPKAAEVEWILDLDEEENELVRNEFYYEQAPSASLCIAILSLHRDSTACGHQLIEHCCRLSQGLSNPEVDAGLLTDIMKQLLFSAKMMFVKAGQSQDLALCDSYISKVDVLNILVAAAYRHVPSLDQILQPAAVTRLRNQLLEAEYYQLGVEVSTKTGLDTSGAWHAWGMACLKAGNLTAAREKFSRCLKPPFDLNQLSHGSRLVQDVVEYLESMVKPLLSLQDDDYLATLKELEATLRTQSLSLAVIPEGKIMNNTYYQECLFYLHNYSTNLALISFYVRHSCLREALLHLLNKESPPEVFIEGIFQPSYKSGKLHVLENLLESIDPSLESWGEYLLAACQHLQKKNYYHILYELQQFMKDQVRAAMTCIRFFSHKAKTYTELGEKLSWLLKAKDHLKTYLQETSRSSKRKKTAFFRKKMTAADVSRHMNTLQLQMEVTRFLHRCESAGTSQITTLPLPTLFGNNHMKMDVACKVMLGGKNVEDGFGIAFRVLQDFQLDAAATYCRAARQLVEREKYSEVRQLLKCVSESGMAAKSDGDTILLNCLEAFKRIPPQELEGLIQAIHSDDNKVQAYLTCCKLRSAYLIAVKQEHSRATALVQQVQQAAESSGDAVVQDICTQWLLTSRTRGAHSSGSRK</sequence>
<dbReference type="GO" id="GO:0019901">
    <property type="term" value="F:protein kinase binding"/>
    <property type="evidence" value="ECO:0007669"/>
    <property type="project" value="Ensembl"/>
</dbReference>
<evidence type="ECO:0000256" key="4">
    <source>
        <dbReference type="ARBA" id="ARBA00022771"/>
    </source>
</evidence>
<feature type="region of interest" description="Disordered" evidence="9">
    <location>
        <begin position="524"/>
        <end position="545"/>
    </location>
</feature>
<feature type="region of interest" description="Disordered" evidence="9">
    <location>
        <begin position="1269"/>
        <end position="1298"/>
    </location>
</feature>
<dbReference type="GO" id="GO:1905037">
    <property type="term" value="P:autophagosome organization"/>
    <property type="evidence" value="ECO:0007669"/>
    <property type="project" value="Ensembl"/>
</dbReference>
<evidence type="ECO:0000256" key="9">
    <source>
        <dbReference type="SAM" id="MobiDB-lite"/>
    </source>
</evidence>
<dbReference type="GO" id="GO:0000724">
    <property type="term" value="P:double-strand break repair via homologous recombination"/>
    <property type="evidence" value="ECO:0007669"/>
    <property type="project" value="Ensembl"/>
</dbReference>
<dbReference type="FunCoup" id="A0A671DIV4">
    <property type="interactions" value="2328"/>
</dbReference>
<dbReference type="KEGG" id="rfq:117023345"/>
<dbReference type="GO" id="GO:0005765">
    <property type="term" value="C:lysosomal membrane"/>
    <property type="evidence" value="ECO:0007669"/>
    <property type="project" value="TreeGrafter"/>
</dbReference>
<dbReference type="RefSeq" id="XP_032963825.1">
    <property type="nucleotide sequence ID" value="XM_033107934.1"/>
</dbReference>
<evidence type="ECO:0000256" key="1">
    <source>
        <dbReference type="ARBA" id="ARBA00014373"/>
    </source>
</evidence>
<feature type="domain" description="FYVE-type" evidence="10">
    <location>
        <begin position="1817"/>
        <end position="1877"/>
    </location>
</feature>
<dbReference type="CTD" id="23503"/>
<dbReference type="PROSITE" id="PS50178">
    <property type="entry name" value="ZF_FYVE"/>
    <property type="match status" value="1"/>
</dbReference>
<reference evidence="12" key="3">
    <citation type="submission" date="2018-12" db="EMBL/GenBank/DDBJ databases">
        <title>G10K-VGP greater horseshoe bat female genome, primary haplotype.</title>
        <authorList>
            <person name="Teeling E."/>
            <person name="Myers G."/>
            <person name="Vernes S."/>
            <person name="Pippel M."/>
            <person name="Winkler S."/>
            <person name="Fedrigo O."/>
            <person name="Rhie A."/>
            <person name="Koren S."/>
            <person name="Phillippy A."/>
            <person name="Lewin H."/>
            <person name="Damas J."/>
            <person name="Howe K."/>
            <person name="Mountcastle J."/>
            <person name="Jarvis E.D."/>
        </authorList>
    </citation>
    <scope>NUCLEOTIDE SEQUENCE [LARGE SCALE GENOMIC DNA]</scope>
</reference>
<dbReference type="PANTHER" id="PTHR46591:SF1">
    <property type="entry name" value="ZINC FINGER FYVE DOMAIN-CONTAINING PROTEIN 26"/>
    <property type="match status" value="1"/>
</dbReference>
<dbReference type="SMART" id="SM00064">
    <property type="entry name" value="FYVE"/>
    <property type="match status" value="1"/>
</dbReference>
<evidence type="ECO:0000256" key="7">
    <source>
        <dbReference type="ARBA" id="ARBA00044939"/>
    </source>
</evidence>
<dbReference type="GO" id="GO:0007040">
    <property type="term" value="P:lysosome organization"/>
    <property type="evidence" value="ECO:0007669"/>
    <property type="project" value="Ensembl"/>
</dbReference>
<dbReference type="InterPro" id="IPR028730">
    <property type="entry name" value="ZFYVE26"/>
</dbReference>
<evidence type="ECO:0000313" key="12">
    <source>
        <dbReference type="Proteomes" id="UP000472240"/>
    </source>
</evidence>
<dbReference type="InParanoid" id="A0A671DIV4"/>
<dbReference type="GO" id="GO:0000281">
    <property type="term" value="P:mitotic cytokinesis"/>
    <property type="evidence" value="ECO:0007669"/>
    <property type="project" value="InterPro"/>
</dbReference>
<dbReference type="GO" id="GO:0030496">
    <property type="term" value="C:midbody"/>
    <property type="evidence" value="ECO:0007669"/>
    <property type="project" value="Ensembl"/>
</dbReference>
<feature type="region of interest" description="Disordered" evidence="9">
    <location>
        <begin position="594"/>
        <end position="635"/>
    </location>
</feature>
<accession>A0A671DIV4</accession>
<organism evidence="11 12">
    <name type="scientific">Rhinolophus ferrumequinum</name>
    <name type="common">Greater horseshoe bat</name>
    <dbReference type="NCBI Taxonomy" id="59479"/>
    <lineage>
        <taxon>Eukaryota</taxon>
        <taxon>Metazoa</taxon>
        <taxon>Chordata</taxon>
        <taxon>Craniata</taxon>
        <taxon>Vertebrata</taxon>
        <taxon>Euteleostomi</taxon>
        <taxon>Mammalia</taxon>
        <taxon>Eutheria</taxon>
        <taxon>Laurasiatheria</taxon>
        <taxon>Chiroptera</taxon>
        <taxon>Yinpterochiroptera</taxon>
        <taxon>Rhinolophoidea</taxon>
        <taxon>Rhinolophidae</taxon>
        <taxon>Rhinolophinae</taxon>
        <taxon>Rhinolophus</taxon>
    </lineage>
</organism>
<dbReference type="FunFam" id="3.30.40.10:FF:000295">
    <property type="entry name" value="Zinc finger, FYVE domain-containing 26"/>
    <property type="match status" value="1"/>
</dbReference>
<dbReference type="RefSeq" id="XP_032963826.1">
    <property type="nucleotide sequence ID" value="XM_033107935.1"/>
</dbReference>
<reference evidence="11" key="4">
    <citation type="submission" date="2025-08" db="UniProtKB">
        <authorList>
            <consortium name="Ensembl"/>
        </authorList>
    </citation>
    <scope>IDENTIFICATION</scope>
</reference>
<dbReference type="GO" id="GO:0032266">
    <property type="term" value="F:phosphatidylinositol-3-phosphate binding"/>
    <property type="evidence" value="ECO:0007669"/>
    <property type="project" value="Ensembl"/>
</dbReference>
<dbReference type="Proteomes" id="UP000472240">
    <property type="component" value="Chromosome 6"/>
</dbReference>
<dbReference type="GO" id="GO:0005770">
    <property type="term" value="C:late endosome"/>
    <property type="evidence" value="ECO:0007669"/>
    <property type="project" value="Ensembl"/>
</dbReference>
<dbReference type="PANTHER" id="PTHR46591">
    <property type="entry name" value="ZINC FINGER FYVE DOMAIN-CONTAINING PROTEIN 26"/>
    <property type="match status" value="1"/>
</dbReference>
<dbReference type="OMA" id="LQTCWPS"/>
<feature type="compositionally biased region" description="Basic and acidic residues" evidence="9">
    <location>
        <begin position="1285"/>
        <end position="1294"/>
    </location>
</feature>
<protein>
    <recommendedName>
        <fullName evidence="1">Zinc finger FYVE domain-containing protein 26</fullName>
    </recommendedName>
</protein>
<comment type="subunit">
    <text evidence="6">Interacts with AP5Z1, AP5B1, AP5S1 and SPG11. Interacts with TTC19 and KIF13A.</text>
</comment>
<dbReference type="GO" id="GO:0005813">
    <property type="term" value="C:centrosome"/>
    <property type="evidence" value="ECO:0007669"/>
    <property type="project" value="Ensembl"/>
</dbReference>
<feature type="compositionally biased region" description="Polar residues" evidence="9">
    <location>
        <begin position="1757"/>
        <end position="1773"/>
    </location>
</feature>
<reference evidence="11 12" key="2">
    <citation type="journal article" date="2018" name="Annu Rev Anim Biosci">
        <title>Bat Biology, Genomes, and the Bat1K Project: To Generate Chromosome-Level Genomes for All Living Bat Species.</title>
        <authorList>
            <person name="Teeling E.C."/>
            <person name="Vernes S.C."/>
            <person name="Davalos L.M."/>
            <person name="Ray D.A."/>
            <person name="Gilbert M.T.P."/>
            <person name="Myers E."/>
        </authorList>
    </citation>
    <scope>NUCLEOTIDE SEQUENCE</scope>
</reference>
<dbReference type="InterPro" id="IPR017455">
    <property type="entry name" value="Znf_FYVE-rel"/>
</dbReference>
<dbReference type="Pfam" id="PF01363">
    <property type="entry name" value="FYVE"/>
    <property type="match status" value="1"/>
</dbReference>
<dbReference type="GeneID" id="117023345"/>
<dbReference type="GO" id="GO:0008270">
    <property type="term" value="F:zinc ion binding"/>
    <property type="evidence" value="ECO:0007669"/>
    <property type="project" value="UniProtKB-KW"/>
</dbReference>
<feature type="compositionally biased region" description="Low complexity" evidence="9">
    <location>
        <begin position="786"/>
        <end position="811"/>
    </location>
</feature>
<reference evidence="11" key="5">
    <citation type="submission" date="2025-09" db="UniProtKB">
        <authorList>
            <consortium name="Ensembl"/>
        </authorList>
    </citation>
    <scope>IDENTIFICATION</scope>
</reference>
<feature type="region of interest" description="Disordered" evidence="9">
    <location>
        <begin position="745"/>
        <end position="818"/>
    </location>
</feature>
<dbReference type="InterPro" id="IPR057946">
    <property type="entry name" value="TPR_ZFYVE26"/>
</dbReference>
<dbReference type="OrthoDB" id="1936617at2759"/>
<dbReference type="GO" id="GO:0032465">
    <property type="term" value="P:regulation of cytokinesis"/>
    <property type="evidence" value="ECO:0007669"/>
    <property type="project" value="Ensembl"/>
</dbReference>
<dbReference type="GO" id="GO:0005769">
    <property type="term" value="C:early endosome"/>
    <property type="evidence" value="ECO:0007669"/>
    <property type="project" value="Ensembl"/>
</dbReference>
<reference evidence="11 12" key="1">
    <citation type="journal article" date="2015" name="Annu Rev Anim Biosci">
        <title>The Genome 10K Project: a way forward.</title>
        <authorList>
            <person name="Koepfli K.P."/>
            <person name="Paten B."/>
            <person name="O'Brien S.J."/>
            <person name="Koepfli K.P."/>
            <person name="Paten B."/>
            <person name="Antunes A."/>
            <person name="Belov K."/>
            <person name="Bustamante C."/>
            <person name="Castoe T.A."/>
            <person name="Clawson H."/>
            <person name="Crawford A.J."/>
            <person name="Diekhans M."/>
            <person name="Distel D."/>
            <person name="Durbin R."/>
            <person name="Earl D."/>
            <person name="Fujita M.K."/>
            <person name="Gamble T."/>
            <person name="Georges A."/>
            <person name="Gemmell N."/>
            <person name="Gilbert M.T."/>
            <person name="Graves J.M."/>
            <person name="Green R.E."/>
            <person name="Hickey G."/>
            <person name="Jarvis E.D."/>
            <person name="Johnson W."/>
            <person name="Komissarov A."/>
            <person name="Korf I."/>
            <person name="Kuhn R."/>
            <person name="Larkin D.M."/>
            <person name="Lewin H."/>
            <person name="Lopez J.V."/>
            <person name="Ma J."/>
            <person name="Marques-Bonet T."/>
            <person name="Miller W."/>
            <person name="Murphy R."/>
            <person name="Pevzner P."/>
            <person name="Shapiro B."/>
            <person name="Steiner C."/>
            <person name="Tamazian G."/>
            <person name="Venkatesh B."/>
            <person name="Wang J."/>
            <person name="Wayne R."/>
            <person name="Wiley E."/>
            <person name="Yang H."/>
            <person name="Zhang G."/>
            <person name="Haussler D."/>
            <person name="Ryder O."/>
            <person name="O'Brien S.J."/>
        </authorList>
    </citation>
    <scope>NUCLEOTIDE SEQUENCE</scope>
</reference>
<dbReference type="Ensembl" id="ENSRFET00010000543.1">
    <property type="protein sequence ID" value="ENSRFEP00010000483.1"/>
    <property type="gene ID" value="ENSRFEG00010000354.1"/>
</dbReference>
<gene>
    <name evidence="11" type="primary">ZFYVE26</name>
</gene>
<evidence type="ECO:0000256" key="3">
    <source>
        <dbReference type="ARBA" id="ARBA00022723"/>
    </source>
</evidence>